<organism evidence="3 4">
    <name type="scientific">Fusobacterium mortiferum ATCC 9817</name>
    <dbReference type="NCBI Taxonomy" id="469616"/>
    <lineage>
        <taxon>Bacteria</taxon>
        <taxon>Fusobacteriati</taxon>
        <taxon>Fusobacteriota</taxon>
        <taxon>Fusobacteriia</taxon>
        <taxon>Fusobacteriales</taxon>
        <taxon>Fusobacteriaceae</taxon>
        <taxon>Fusobacterium</taxon>
    </lineage>
</organism>
<sequence length="384" mass="42998">MFLNKLQERNPNLLNAAIEFHQKGLLFPDTYLLDVDTILDNARLLIEEAKKNNIKLYAMTKQIGRIPFLAKKILELGYSGVVAVDFKEAEIMIENNIPLGNVGHLVQTPTRLLEKIIKSNVEIMTVYSYEKIEQIDKVAKKLNKIQNIMLRVLEEDSTIYSGQSGGFYLNELEGLCMKIKKLKNIKINGLTSFPCYLYDKSINKVKSTKNVETIKKAQDILRKHGIEAEQLNTPSATSLANIENIKENGGTHGEPGHALTGTTPFNAYNSEGEKPAILYLSEVSHNLGGKGYFYGGGHYRRSGIENVLVGDKLESMKKIKVTPPTDESIDYYFELNEEANVGDTVLGAFRTQIFVTRSDVALIGGLKENKPYIIGIYDSLGREK</sequence>
<feature type="domain" description="Alanine racemase N-terminal" evidence="1">
    <location>
        <begin position="34"/>
        <end position="264"/>
    </location>
</feature>
<reference evidence="4" key="1">
    <citation type="journal article" date="2018" name="MSphere">
        <title>Fusobacterium Genomics Using MinION and Illumina Sequencing Enables Genome Completion and Correction.</title>
        <authorList>
            <person name="Todd S.M."/>
            <person name="Settlage R.E."/>
            <person name="Lahmers K.K."/>
            <person name="Slade D.J."/>
        </authorList>
    </citation>
    <scope>NUCLEOTIDE SEQUENCE [LARGE SCALE GENOMIC DNA]</scope>
    <source>
        <strain evidence="4">ATCC 9817</strain>
    </source>
</reference>
<dbReference type="InterPro" id="IPR048449">
    <property type="entry name" value="YhfX-like_C"/>
</dbReference>
<evidence type="ECO:0000313" key="3">
    <source>
        <dbReference type="EMBL" id="AVQ17821.1"/>
    </source>
</evidence>
<dbReference type="SUPFAM" id="SSF51419">
    <property type="entry name" value="PLP-binding barrel"/>
    <property type="match status" value="1"/>
</dbReference>
<dbReference type="InterPro" id="IPR001608">
    <property type="entry name" value="Ala_racemase_N"/>
</dbReference>
<dbReference type="Pfam" id="PF21279">
    <property type="entry name" value="YhfX-like_C"/>
    <property type="match status" value="1"/>
</dbReference>
<protein>
    <submittedName>
        <fullName evidence="3">Amino-acid racemase</fullName>
    </submittedName>
</protein>
<name>A0ABN5J6H5_FUSMR</name>
<evidence type="ECO:0000259" key="2">
    <source>
        <dbReference type="Pfam" id="PF21279"/>
    </source>
</evidence>
<accession>A0ABN5J6H5</accession>
<evidence type="ECO:0000313" key="4">
    <source>
        <dbReference type="Proteomes" id="UP000240258"/>
    </source>
</evidence>
<dbReference type="EMBL" id="CP028102">
    <property type="protein sequence ID" value="AVQ17821.1"/>
    <property type="molecule type" value="Genomic_DNA"/>
</dbReference>
<proteinExistence type="predicted"/>
<dbReference type="Proteomes" id="UP000240258">
    <property type="component" value="Chromosome"/>
</dbReference>
<evidence type="ECO:0000259" key="1">
    <source>
        <dbReference type="Pfam" id="PF01168"/>
    </source>
</evidence>
<dbReference type="Pfam" id="PF01168">
    <property type="entry name" value="Ala_racemase_N"/>
    <property type="match status" value="1"/>
</dbReference>
<keyword evidence="4" id="KW-1185">Reference proteome</keyword>
<dbReference type="RefSeq" id="WP_005882945.1">
    <property type="nucleotide sequence ID" value="NZ_CP028102.1"/>
</dbReference>
<dbReference type="GeneID" id="62762115"/>
<dbReference type="InterPro" id="IPR029066">
    <property type="entry name" value="PLP-binding_barrel"/>
</dbReference>
<feature type="domain" description="YhfX-like C-terminal" evidence="2">
    <location>
        <begin position="278"/>
        <end position="373"/>
    </location>
</feature>
<dbReference type="Gene3D" id="2.40.37.30">
    <property type="match status" value="2"/>
</dbReference>
<gene>
    <name evidence="3" type="ORF">C4N19_01215</name>
</gene>